<dbReference type="Gene3D" id="3.40.109.10">
    <property type="entry name" value="NADH Oxidase"/>
    <property type="match status" value="1"/>
</dbReference>
<dbReference type="EMBL" id="JAAGME010001462">
    <property type="protein sequence ID" value="NEB72117.1"/>
    <property type="molecule type" value="Genomic_DNA"/>
</dbReference>
<accession>A0A6N9VID6</accession>
<organism evidence="2 3">
    <name type="scientific">Streptomyces microflavus</name>
    <name type="common">Streptomyces lipmanii</name>
    <dbReference type="NCBI Taxonomy" id="1919"/>
    <lineage>
        <taxon>Bacteria</taxon>
        <taxon>Bacillati</taxon>
        <taxon>Actinomycetota</taxon>
        <taxon>Actinomycetes</taxon>
        <taxon>Kitasatosporales</taxon>
        <taxon>Streptomycetaceae</taxon>
        <taxon>Streptomyces</taxon>
    </lineage>
</organism>
<dbReference type="InterPro" id="IPR000415">
    <property type="entry name" value="Nitroreductase-like"/>
</dbReference>
<evidence type="ECO:0000313" key="3">
    <source>
        <dbReference type="Proteomes" id="UP000471648"/>
    </source>
</evidence>
<evidence type="ECO:0000313" key="2">
    <source>
        <dbReference type="EMBL" id="NEB72117.1"/>
    </source>
</evidence>
<reference evidence="2 3" key="1">
    <citation type="submission" date="2020-01" db="EMBL/GenBank/DDBJ databases">
        <title>Insect and environment-associated Actinomycetes.</title>
        <authorList>
            <person name="Currrie C."/>
            <person name="Chevrette M."/>
            <person name="Carlson C."/>
            <person name="Stubbendieck R."/>
            <person name="Wendt-Pienkowski E."/>
        </authorList>
    </citation>
    <scope>NUCLEOTIDE SEQUENCE [LARGE SCALE GENOMIC DNA]</scope>
    <source>
        <strain evidence="2 3">SID14438</strain>
    </source>
</reference>
<dbReference type="GO" id="GO:0016491">
    <property type="term" value="F:oxidoreductase activity"/>
    <property type="evidence" value="ECO:0007669"/>
    <property type="project" value="InterPro"/>
</dbReference>
<feature type="non-terminal residue" evidence="2">
    <location>
        <position position="78"/>
    </location>
</feature>
<protein>
    <submittedName>
        <fullName evidence="2">Nitroreductase</fullName>
    </submittedName>
</protein>
<name>A0A6N9VID6_STRMI</name>
<dbReference type="InterPro" id="IPR029479">
    <property type="entry name" value="Nitroreductase"/>
</dbReference>
<gene>
    <name evidence="2" type="ORF">G3I39_34360</name>
</gene>
<sequence>MTSSSQATDAVTITEAHLEDLVRDACAAPSMHNAQPWAYVYHRRSGVLELLADAARTLPEEDPRRRALHLGCGAALFN</sequence>
<dbReference type="Proteomes" id="UP000471648">
    <property type="component" value="Unassembled WGS sequence"/>
</dbReference>
<dbReference type="AlphaFoldDB" id="A0A6N9VID6"/>
<dbReference type="Pfam" id="PF00881">
    <property type="entry name" value="Nitroreductase"/>
    <property type="match status" value="1"/>
</dbReference>
<comment type="caution">
    <text evidence="2">The sequence shown here is derived from an EMBL/GenBank/DDBJ whole genome shotgun (WGS) entry which is preliminary data.</text>
</comment>
<proteinExistence type="predicted"/>
<dbReference type="SUPFAM" id="SSF55469">
    <property type="entry name" value="FMN-dependent nitroreductase-like"/>
    <property type="match status" value="1"/>
</dbReference>
<evidence type="ECO:0000259" key="1">
    <source>
        <dbReference type="Pfam" id="PF00881"/>
    </source>
</evidence>
<feature type="domain" description="Nitroreductase" evidence="1">
    <location>
        <begin position="10"/>
        <end position="65"/>
    </location>
</feature>